<dbReference type="EMBL" id="JAINVV010000014">
    <property type="protein sequence ID" value="MBY8826128.1"/>
    <property type="molecule type" value="Genomic_DNA"/>
</dbReference>
<evidence type="ECO:0000313" key="2">
    <source>
        <dbReference type="Proteomes" id="UP000706039"/>
    </source>
</evidence>
<keyword evidence="2" id="KW-1185">Reference proteome</keyword>
<proteinExistence type="predicted"/>
<name>A0ABS7PY43_9SPHN</name>
<accession>A0ABS7PY43</accession>
<comment type="caution">
    <text evidence="1">The sequence shown here is derived from an EMBL/GenBank/DDBJ whole genome shotgun (WGS) entry which is preliminary data.</text>
</comment>
<organism evidence="1 2">
    <name type="scientific">Sphingomonas colocasiae</name>
    <dbReference type="NCBI Taxonomy" id="1848973"/>
    <lineage>
        <taxon>Bacteria</taxon>
        <taxon>Pseudomonadati</taxon>
        <taxon>Pseudomonadota</taxon>
        <taxon>Alphaproteobacteria</taxon>
        <taxon>Sphingomonadales</taxon>
        <taxon>Sphingomonadaceae</taxon>
        <taxon>Sphingomonas</taxon>
    </lineage>
</organism>
<sequence length="292" mass="30345">MALPTVDELPEPPQRLVDEKDAFVTKGDEWNLALYLWSYQIQALVAAMVAAYTADNYNATSTTSLAIGTGSKVFAIQTQKIFQVGQFAIAASNADPANYMYGQVTAHNATTGSLTINVSYTGGSGTKTDWRIALSGPRKQDDRTRRVLAAAESSTSPTAALITDTNGDWTFPVANGQTYRVQIIGTYQTAATATGGRLAIAAVSGATGTINGYMAGGINHNAAATALAMAIGALPAELVTTGVTTINTPTHIIADFVFVCTGSGSLEIRWGTEVGSSAAQLNAGSLLLVDPL</sequence>
<dbReference type="Proteomes" id="UP000706039">
    <property type="component" value="Unassembled WGS sequence"/>
</dbReference>
<gene>
    <name evidence="1" type="ORF">K7G82_27755</name>
</gene>
<evidence type="ECO:0008006" key="3">
    <source>
        <dbReference type="Google" id="ProtNLM"/>
    </source>
</evidence>
<protein>
    <recommendedName>
        <fullName evidence="3">Minor tail protein</fullName>
    </recommendedName>
</protein>
<reference evidence="1 2" key="1">
    <citation type="submission" date="2021-08" db="EMBL/GenBank/DDBJ databases">
        <authorList>
            <person name="Tuo L."/>
        </authorList>
    </citation>
    <scope>NUCLEOTIDE SEQUENCE [LARGE SCALE GENOMIC DNA]</scope>
    <source>
        <strain evidence="1 2">JCM 31229</strain>
    </source>
</reference>
<evidence type="ECO:0000313" key="1">
    <source>
        <dbReference type="EMBL" id="MBY8826128.1"/>
    </source>
</evidence>
<dbReference type="RefSeq" id="WP_222993468.1">
    <property type="nucleotide sequence ID" value="NZ_JAINVV010000014.1"/>
</dbReference>